<gene>
    <name evidence="2" type="ordered locus">Geob_1445</name>
</gene>
<dbReference type="RefSeq" id="WP_012646534.1">
    <property type="nucleotide sequence ID" value="NC_011979.1"/>
</dbReference>
<keyword evidence="3" id="KW-1185">Reference proteome</keyword>
<dbReference type="Proteomes" id="UP000007721">
    <property type="component" value="Chromosome"/>
</dbReference>
<evidence type="ECO:0000256" key="1">
    <source>
        <dbReference type="SAM" id="SignalP"/>
    </source>
</evidence>
<dbReference type="EMBL" id="CP001390">
    <property type="protein sequence ID" value="ACM19805.1"/>
    <property type="molecule type" value="Genomic_DNA"/>
</dbReference>
<dbReference type="STRING" id="316067.Geob_1445"/>
<name>B9M550_GEODF</name>
<accession>B9M550</accession>
<dbReference type="KEGG" id="geo:Geob_1445"/>
<organism evidence="2 3">
    <name type="scientific">Geotalea daltonii (strain DSM 22248 / JCM 15807 / FRC-32)</name>
    <name type="common">Geobacter daltonii</name>
    <dbReference type="NCBI Taxonomy" id="316067"/>
    <lineage>
        <taxon>Bacteria</taxon>
        <taxon>Pseudomonadati</taxon>
        <taxon>Thermodesulfobacteriota</taxon>
        <taxon>Desulfuromonadia</taxon>
        <taxon>Geobacterales</taxon>
        <taxon>Geobacteraceae</taxon>
        <taxon>Geotalea</taxon>
    </lineage>
</organism>
<keyword evidence="1" id="KW-0732">Signal</keyword>
<reference evidence="2 3" key="1">
    <citation type="submission" date="2009-01" db="EMBL/GenBank/DDBJ databases">
        <title>Complete sequence of Geobacter sp. FRC-32.</title>
        <authorList>
            <consortium name="US DOE Joint Genome Institute"/>
            <person name="Lucas S."/>
            <person name="Copeland A."/>
            <person name="Lapidus A."/>
            <person name="Glavina del Rio T."/>
            <person name="Dalin E."/>
            <person name="Tice H."/>
            <person name="Bruce D."/>
            <person name="Goodwin L."/>
            <person name="Pitluck S."/>
            <person name="Saunders E."/>
            <person name="Brettin T."/>
            <person name="Detter J.C."/>
            <person name="Han C."/>
            <person name="Larimer F."/>
            <person name="Land M."/>
            <person name="Hauser L."/>
            <person name="Kyrpides N."/>
            <person name="Ovchinnikova G."/>
            <person name="Kostka J."/>
            <person name="Richardson P."/>
        </authorList>
    </citation>
    <scope>NUCLEOTIDE SEQUENCE [LARGE SCALE GENOMIC DNA]</scope>
    <source>
        <strain evidence="3">DSM 22248 / JCM 15807 / FRC-32</strain>
    </source>
</reference>
<evidence type="ECO:0000313" key="2">
    <source>
        <dbReference type="EMBL" id="ACM19805.1"/>
    </source>
</evidence>
<proteinExistence type="predicted"/>
<dbReference type="OrthoDB" id="5397220at2"/>
<dbReference type="AlphaFoldDB" id="B9M550"/>
<sequence length="240" mass="25116">MKSLRQKMLAMAAVVAVSGLMMASVAGAAPKLIVKDNATPTPNDVFTVADDGQITAKDLTFKPATKKFGFGTSNPQTSLHLVELASPFDRGLTIGQHDAGTAAAVINIKKSSGTDASPGLPASGSNIAAFHAQVYDGNTTVAGANGWSANASFFFTAEPGTYAAEYIPVAIRFDTGVAQAQKKERLRITSDGRLRISNQPTAPANNAICTVGDMVLDATNGFLYLCTATNSWKRTSFSTY</sequence>
<protein>
    <submittedName>
        <fullName evidence="2">Uncharacterized protein</fullName>
    </submittedName>
</protein>
<evidence type="ECO:0000313" key="3">
    <source>
        <dbReference type="Proteomes" id="UP000007721"/>
    </source>
</evidence>
<dbReference type="HOGENOM" id="CLU_1155120_0_0_7"/>
<feature type="chain" id="PRO_5002886652" evidence="1">
    <location>
        <begin position="29"/>
        <end position="240"/>
    </location>
</feature>
<feature type="signal peptide" evidence="1">
    <location>
        <begin position="1"/>
        <end position="28"/>
    </location>
</feature>